<comment type="caution">
    <text evidence="7">The sequence shown here is derived from an EMBL/GenBank/DDBJ whole genome shotgun (WGS) entry which is preliminary data.</text>
</comment>
<sequence length="459" mass="50031">MDSALALGIGLLIGLVIGAAVAILLLQRRTGAGSVDPALLEARHTAQLADLRGQQAQLLADASAREAELRAALRAELAALDATADGLGRELNAQREQYRELAERHRADAERRSRQEHEESQVLQALAPVQHSLEHMQAKVAELEQQRSRQHGELAQQLKTASESEERLRSTTESLASALRNNATRGVWGETQLRNVVEAAGLTQRVDFDLQSSITSDNVIGRPDMVVRLPGGKSIAVDAKVPFAQYLEASTIPVTATGEEAARRTALLAQHVKAVRSHVDALAAKGYWRGLESSPEFVICFIPSESLLAAALEADASLLDYAFGKRVALASPVNLWAVLKTVAFTWQQDVLTEDAKRLFDLGKELYQRLSTLSDHADRLRRSIESTVTNYNQFASSFETRVLVTARKLDALDEATVIGQVSQSDASPKRLTAPEAQPSPEPSDGEPSELETRLAHRLQD</sequence>
<reference evidence="7 8" key="1">
    <citation type="submission" date="2018-11" db="EMBL/GenBank/DDBJ databases">
        <title>Sequencing the genomes of 1000 actinobacteria strains.</title>
        <authorList>
            <person name="Klenk H.-P."/>
        </authorList>
    </citation>
    <scope>NUCLEOTIDE SEQUENCE [LARGE SCALE GENOMIC DNA]</scope>
    <source>
        <strain evidence="7 8">DSM 14012</strain>
    </source>
</reference>
<dbReference type="EMBL" id="RKHL01000001">
    <property type="protein sequence ID" value="ROR81292.1"/>
    <property type="molecule type" value="Genomic_DNA"/>
</dbReference>
<dbReference type="InterPro" id="IPR003798">
    <property type="entry name" value="DNA_recombination_RmuC"/>
</dbReference>
<keyword evidence="4" id="KW-0233">DNA recombination</keyword>
<evidence type="ECO:0000256" key="4">
    <source>
        <dbReference type="ARBA" id="ARBA00023172"/>
    </source>
</evidence>
<dbReference type="RefSeq" id="WP_085510493.1">
    <property type="nucleotide sequence ID" value="NZ_FXAP01000001.1"/>
</dbReference>
<feature type="compositionally biased region" description="Basic and acidic residues" evidence="5">
    <location>
        <begin position="449"/>
        <end position="459"/>
    </location>
</feature>
<feature type="region of interest" description="Disordered" evidence="5">
    <location>
        <begin position="144"/>
        <end position="169"/>
    </location>
</feature>
<dbReference type="Proteomes" id="UP000266915">
    <property type="component" value="Unassembled WGS sequence"/>
</dbReference>
<dbReference type="GO" id="GO:0006310">
    <property type="term" value="P:DNA recombination"/>
    <property type="evidence" value="ECO:0007669"/>
    <property type="project" value="UniProtKB-KW"/>
</dbReference>
<name>A0A3N2C1B6_9MICO</name>
<evidence type="ECO:0000313" key="7">
    <source>
        <dbReference type="EMBL" id="ROR81292.1"/>
    </source>
</evidence>
<feature type="compositionally biased region" description="Basic and acidic residues" evidence="5">
    <location>
        <begin position="99"/>
        <end position="120"/>
    </location>
</feature>
<keyword evidence="6" id="KW-0812">Transmembrane</keyword>
<keyword evidence="6" id="KW-0472">Membrane</keyword>
<keyword evidence="3" id="KW-0175">Coiled coil</keyword>
<evidence type="ECO:0000313" key="8">
    <source>
        <dbReference type="Proteomes" id="UP000266915"/>
    </source>
</evidence>
<evidence type="ECO:0000256" key="3">
    <source>
        <dbReference type="ARBA" id="ARBA00023054"/>
    </source>
</evidence>
<feature type="transmembrane region" description="Helical" evidence="6">
    <location>
        <begin position="6"/>
        <end position="26"/>
    </location>
</feature>
<keyword evidence="6" id="KW-1133">Transmembrane helix</keyword>
<feature type="region of interest" description="Disordered" evidence="5">
    <location>
        <begin position="419"/>
        <end position="459"/>
    </location>
</feature>
<comment type="function">
    <text evidence="1">Involved in DNA recombination.</text>
</comment>
<evidence type="ECO:0000256" key="5">
    <source>
        <dbReference type="SAM" id="MobiDB-lite"/>
    </source>
</evidence>
<keyword evidence="8" id="KW-1185">Reference proteome</keyword>
<feature type="region of interest" description="Disordered" evidence="5">
    <location>
        <begin position="99"/>
        <end position="121"/>
    </location>
</feature>
<accession>A0A3N2C1B6</accession>
<organism evidence="7 8">
    <name type="scientific">Plantibacter flavus</name>
    <dbReference type="NCBI Taxonomy" id="150123"/>
    <lineage>
        <taxon>Bacteria</taxon>
        <taxon>Bacillati</taxon>
        <taxon>Actinomycetota</taxon>
        <taxon>Actinomycetes</taxon>
        <taxon>Micrococcales</taxon>
        <taxon>Microbacteriaceae</taxon>
        <taxon>Plantibacter</taxon>
    </lineage>
</organism>
<gene>
    <name evidence="7" type="ORF">EDD42_1348</name>
</gene>
<dbReference type="PANTHER" id="PTHR30563:SF0">
    <property type="entry name" value="DNA RECOMBINATION PROTEIN RMUC"/>
    <property type="match status" value="1"/>
</dbReference>
<comment type="similarity">
    <text evidence="2">Belongs to the RmuC family.</text>
</comment>
<proteinExistence type="inferred from homology"/>
<evidence type="ECO:0000256" key="6">
    <source>
        <dbReference type="SAM" id="Phobius"/>
    </source>
</evidence>
<evidence type="ECO:0000256" key="1">
    <source>
        <dbReference type="ARBA" id="ARBA00003416"/>
    </source>
</evidence>
<dbReference type="PANTHER" id="PTHR30563">
    <property type="entry name" value="DNA RECOMBINATION PROTEIN RMUC"/>
    <property type="match status" value="1"/>
</dbReference>
<protein>
    <submittedName>
        <fullName evidence="7">DNA recombination protein RmuC</fullName>
    </submittedName>
</protein>
<dbReference type="AlphaFoldDB" id="A0A3N2C1B6"/>
<dbReference type="Pfam" id="PF02646">
    <property type="entry name" value="RmuC"/>
    <property type="match status" value="1"/>
</dbReference>
<evidence type="ECO:0000256" key="2">
    <source>
        <dbReference type="ARBA" id="ARBA00009840"/>
    </source>
</evidence>